<dbReference type="EMBL" id="KV424060">
    <property type="protein sequence ID" value="KZT52646.1"/>
    <property type="molecule type" value="Genomic_DNA"/>
</dbReference>
<sequence>MPLTLSLPLIHQALLRYRHCDAWQRSACRSEARRSSASAVHQQEMNQGAKVVIIHFLFVIHRPKPKPGGQGSTSESGKRRMRS</sequence>
<proteinExistence type="predicted"/>
<reference evidence="2 3" key="1">
    <citation type="journal article" date="2016" name="Mol. Biol. Evol.">
        <title>Comparative Genomics of Early-Diverging Mushroom-Forming Fungi Provides Insights into the Origins of Lignocellulose Decay Capabilities.</title>
        <authorList>
            <person name="Nagy L.G."/>
            <person name="Riley R."/>
            <person name="Tritt A."/>
            <person name="Adam C."/>
            <person name="Daum C."/>
            <person name="Floudas D."/>
            <person name="Sun H."/>
            <person name="Yadav J.S."/>
            <person name="Pangilinan J."/>
            <person name="Larsson K.H."/>
            <person name="Matsuura K."/>
            <person name="Barry K."/>
            <person name="Labutti K."/>
            <person name="Kuo R."/>
            <person name="Ohm R.A."/>
            <person name="Bhattacharya S.S."/>
            <person name="Shirouzu T."/>
            <person name="Yoshinaga Y."/>
            <person name="Martin F.M."/>
            <person name="Grigoriev I.V."/>
            <person name="Hibbett D.S."/>
        </authorList>
    </citation>
    <scope>NUCLEOTIDE SEQUENCE [LARGE SCALE GENOMIC DNA]</scope>
    <source>
        <strain evidence="2 3">HHB12733</strain>
    </source>
</reference>
<dbReference type="Proteomes" id="UP000076842">
    <property type="component" value="Unassembled WGS sequence"/>
</dbReference>
<evidence type="ECO:0000313" key="3">
    <source>
        <dbReference type="Proteomes" id="UP000076842"/>
    </source>
</evidence>
<protein>
    <submittedName>
        <fullName evidence="2">Uncharacterized protein</fullName>
    </submittedName>
</protein>
<name>A0A165DEP1_9BASI</name>
<feature type="region of interest" description="Disordered" evidence="1">
    <location>
        <begin position="62"/>
        <end position="83"/>
    </location>
</feature>
<dbReference type="InParanoid" id="A0A165DEP1"/>
<evidence type="ECO:0000313" key="2">
    <source>
        <dbReference type="EMBL" id="KZT52646.1"/>
    </source>
</evidence>
<evidence type="ECO:0000256" key="1">
    <source>
        <dbReference type="SAM" id="MobiDB-lite"/>
    </source>
</evidence>
<gene>
    <name evidence="2" type="ORF">CALCODRAFT_81364</name>
</gene>
<organism evidence="2 3">
    <name type="scientific">Calocera cornea HHB12733</name>
    <dbReference type="NCBI Taxonomy" id="1353952"/>
    <lineage>
        <taxon>Eukaryota</taxon>
        <taxon>Fungi</taxon>
        <taxon>Dikarya</taxon>
        <taxon>Basidiomycota</taxon>
        <taxon>Agaricomycotina</taxon>
        <taxon>Dacrymycetes</taxon>
        <taxon>Dacrymycetales</taxon>
        <taxon>Dacrymycetaceae</taxon>
        <taxon>Calocera</taxon>
    </lineage>
</organism>
<dbReference type="AlphaFoldDB" id="A0A165DEP1"/>
<accession>A0A165DEP1</accession>
<keyword evidence="3" id="KW-1185">Reference proteome</keyword>